<sequence length="510" mass="56456">MALNQVPTTLEEEEEDVEEQEGQFEFKDGPFHHPSAPSDELFDISTTVDPSYVISLIRKLLPTNLTGEQELQTKNSGESVASISRDGVTHLSENVSESMDLVEDSHELAHGERVNDETYCEGVEQPGHDMSVREEAWEENGCVLWDLAASKTHAELMVENLLLEVLSANLMLQQSVRATEVNIGIIGNLACHEVPMKHIVSTSGLIELIVNQLFIDDAQCLCEVFRVLCLGVRSSESIAWAAALQSERILCRILWIAENTLNRQLIEKSIELLLAISESSQEVVHILIPLLMKMGLPSLLTSLLACEISVLTNERVTERLSILDVLLRAIEAISIIDGPSQEISSNKELFYLVCALVKFPDKAEIANSCVTAAVLIANIMSDVADLDSEMSNDLTFLQGLLDIFPFASDDLEARGAVWNIIARLLFQVRENEMSPTSLHQYVSVLASKSELIEDDLLDHQLDGLKSKARTTALRRIITIINQWTSSNDGAEEENAANVARLLDCCQKHAV</sequence>
<dbReference type="Proteomes" id="UP000030645">
    <property type="component" value="Unassembled WGS sequence"/>
</dbReference>
<name>W9RK65_9ROSA</name>
<evidence type="ECO:0008006" key="7">
    <source>
        <dbReference type="Google" id="ProtNLM"/>
    </source>
</evidence>
<feature type="region of interest" description="Disordered" evidence="4">
    <location>
        <begin position="1"/>
        <end position="23"/>
    </location>
</feature>
<comment type="subcellular location">
    <subcellularLocation>
        <location evidence="1">Nucleus</location>
    </subcellularLocation>
</comment>
<dbReference type="SUPFAM" id="SSF48371">
    <property type="entry name" value="ARM repeat"/>
    <property type="match status" value="1"/>
</dbReference>
<evidence type="ECO:0000313" key="5">
    <source>
        <dbReference type="EMBL" id="EXB81611.1"/>
    </source>
</evidence>
<dbReference type="STRING" id="981085.W9RK65"/>
<feature type="compositionally biased region" description="Acidic residues" evidence="4">
    <location>
        <begin position="10"/>
        <end position="22"/>
    </location>
</feature>
<dbReference type="EMBL" id="KE344847">
    <property type="protein sequence ID" value="EXB81611.1"/>
    <property type="molecule type" value="Genomic_DNA"/>
</dbReference>
<gene>
    <name evidence="5" type="ORF">L484_014095</name>
</gene>
<keyword evidence="6" id="KW-1185">Reference proteome</keyword>
<protein>
    <recommendedName>
        <fullName evidence="7">Protein saal1</fullName>
    </recommendedName>
</protein>
<evidence type="ECO:0000256" key="4">
    <source>
        <dbReference type="SAM" id="MobiDB-lite"/>
    </source>
</evidence>
<evidence type="ECO:0000256" key="3">
    <source>
        <dbReference type="ARBA" id="ARBA00038401"/>
    </source>
</evidence>
<dbReference type="eggNOG" id="ENOG502QTWY">
    <property type="taxonomic scope" value="Eukaryota"/>
</dbReference>
<reference evidence="6" key="1">
    <citation type="submission" date="2013-01" db="EMBL/GenBank/DDBJ databases">
        <title>Draft Genome Sequence of a Mulberry Tree, Morus notabilis C.K. Schneid.</title>
        <authorList>
            <person name="He N."/>
            <person name="Zhao S."/>
        </authorList>
    </citation>
    <scope>NUCLEOTIDE SEQUENCE</scope>
</reference>
<dbReference type="PANTHER" id="PTHR23424">
    <property type="entry name" value="SERUM AMYLOID A"/>
    <property type="match status" value="1"/>
</dbReference>
<dbReference type="GO" id="GO:0005634">
    <property type="term" value="C:nucleus"/>
    <property type="evidence" value="ECO:0007669"/>
    <property type="project" value="UniProtKB-SubCell"/>
</dbReference>
<dbReference type="InterPro" id="IPR016024">
    <property type="entry name" value="ARM-type_fold"/>
</dbReference>
<evidence type="ECO:0000256" key="1">
    <source>
        <dbReference type="ARBA" id="ARBA00004123"/>
    </source>
</evidence>
<dbReference type="InterPro" id="IPR052464">
    <property type="entry name" value="Synovial_Prolif_Regulator"/>
</dbReference>
<accession>W9RK65</accession>
<organism evidence="5 6">
    <name type="scientific">Morus notabilis</name>
    <dbReference type="NCBI Taxonomy" id="981085"/>
    <lineage>
        <taxon>Eukaryota</taxon>
        <taxon>Viridiplantae</taxon>
        <taxon>Streptophyta</taxon>
        <taxon>Embryophyta</taxon>
        <taxon>Tracheophyta</taxon>
        <taxon>Spermatophyta</taxon>
        <taxon>Magnoliopsida</taxon>
        <taxon>eudicotyledons</taxon>
        <taxon>Gunneridae</taxon>
        <taxon>Pentapetalae</taxon>
        <taxon>rosids</taxon>
        <taxon>fabids</taxon>
        <taxon>Rosales</taxon>
        <taxon>Moraceae</taxon>
        <taxon>Moreae</taxon>
        <taxon>Morus</taxon>
    </lineage>
</organism>
<dbReference type="KEGG" id="mnt:21397245"/>
<keyword evidence="2" id="KW-0539">Nucleus</keyword>
<dbReference type="OrthoDB" id="2156856at2759"/>
<evidence type="ECO:0000256" key="2">
    <source>
        <dbReference type="ARBA" id="ARBA00023242"/>
    </source>
</evidence>
<dbReference type="AlphaFoldDB" id="W9RK65"/>
<comment type="similarity">
    <text evidence="3">Belongs to the SAAL1 family.</text>
</comment>
<evidence type="ECO:0000313" key="6">
    <source>
        <dbReference type="Proteomes" id="UP000030645"/>
    </source>
</evidence>
<dbReference type="PANTHER" id="PTHR23424:SF23">
    <property type="entry name" value="PROTEIN SAAL1"/>
    <property type="match status" value="1"/>
</dbReference>
<proteinExistence type="inferred from homology"/>